<keyword evidence="1" id="KW-0472">Membrane</keyword>
<evidence type="ECO:0000313" key="3">
    <source>
        <dbReference type="Proteomes" id="UP000264006"/>
    </source>
</evidence>
<accession>A0A346Y050</accession>
<feature type="transmembrane region" description="Helical" evidence="1">
    <location>
        <begin position="44"/>
        <end position="63"/>
    </location>
</feature>
<keyword evidence="1" id="KW-0812">Transmembrane</keyword>
<dbReference type="EMBL" id="CP031165">
    <property type="protein sequence ID" value="AXV07847.1"/>
    <property type="molecule type" value="Genomic_DNA"/>
</dbReference>
<keyword evidence="3" id="KW-1185">Reference proteome</keyword>
<protein>
    <submittedName>
        <fullName evidence="2">Uncharacterized protein</fullName>
    </submittedName>
</protein>
<name>A0A346Y050_9ACTN</name>
<evidence type="ECO:0000256" key="1">
    <source>
        <dbReference type="SAM" id="Phobius"/>
    </source>
</evidence>
<dbReference type="Proteomes" id="UP000264006">
    <property type="component" value="Chromosome"/>
</dbReference>
<proteinExistence type="predicted"/>
<feature type="transmembrane region" description="Helical" evidence="1">
    <location>
        <begin position="238"/>
        <end position="262"/>
    </location>
</feature>
<sequence>METVRLLVIAGVVALLAVRARTAWQRRDLAVAVWRSIRPRHVVGALGLMVLVLTVALSLWTFVPVTRLGVGSLLGLDGNVIFAPIESALEAPIEQAEQASDGSASPAPGVPWVDVLGVTAFLGVLVAMFPLLAHAEELAFRLGWEDLSLGRQVLSALRFGLVHLIMLIPLGAALAVGVAGFVYGRIYLATYRREATPTVVYPAGRLPLAVDEHGFSRLVLGPRSPIVAVDRGRARREAVMAATVWHATFNTLVAVIVLVGYLSAV</sequence>
<feature type="transmembrane region" description="Helical" evidence="1">
    <location>
        <begin position="115"/>
        <end position="135"/>
    </location>
</feature>
<organism evidence="2 3">
    <name type="scientific">Euzebya pacifica</name>
    <dbReference type="NCBI Taxonomy" id="1608957"/>
    <lineage>
        <taxon>Bacteria</taxon>
        <taxon>Bacillati</taxon>
        <taxon>Actinomycetota</taxon>
        <taxon>Nitriliruptoria</taxon>
        <taxon>Euzebyales</taxon>
    </lineage>
</organism>
<reference evidence="2 3" key="1">
    <citation type="submission" date="2018-09" db="EMBL/GenBank/DDBJ databases">
        <title>Complete genome sequence of Euzebya sp. DY32-46 isolated from seawater of Pacific Ocean.</title>
        <authorList>
            <person name="Xu L."/>
            <person name="Wu Y.-H."/>
            <person name="Xu X.-W."/>
        </authorList>
    </citation>
    <scope>NUCLEOTIDE SEQUENCE [LARGE SCALE GENOMIC DNA]</scope>
    <source>
        <strain evidence="2 3">DY32-46</strain>
    </source>
</reference>
<dbReference type="KEGG" id="euz:DVS28_a3171"/>
<evidence type="ECO:0000313" key="2">
    <source>
        <dbReference type="EMBL" id="AXV07847.1"/>
    </source>
</evidence>
<feature type="transmembrane region" description="Helical" evidence="1">
    <location>
        <begin position="155"/>
        <end position="183"/>
    </location>
</feature>
<keyword evidence="1" id="KW-1133">Transmembrane helix</keyword>
<dbReference type="AlphaFoldDB" id="A0A346Y050"/>
<gene>
    <name evidence="2" type="ORF">DVS28_a3171</name>
</gene>